<reference evidence="3 4" key="1">
    <citation type="submission" date="2018-10" db="EMBL/GenBank/DDBJ databases">
        <title>Sequencing the genomes of 1000 actinobacteria strains.</title>
        <authorList>
            <person name="Klenk H.-P."/>
        </authorList>
    </citation>
    <scope>NUCLEOTIDE SEQUENCE [LARGE SCALE GENOMIC DNA]</scope>
    <source>
        <strain evidence="3 4">DSM 44267</strain>
    </source>
</reference>
<dbReference type="Pfam" id="PF20903">
    <property type="entry name" value="SPL"/>
    <property type="match status" value="1"/>
</dbReference>
<evidence type="ECO:0000313" key="5">
    <source>
        <dbReference type="Proteomes" id="UP000590811"/>
    </source>
</evidence>
<dbReference type="GO" id="GO:0003913">
    <property type="term" value="F:DNA photolyase activity"/>
    <property type="evidence" value="ECO:0007669"/>
    <property type="project" value="TreeGrafter"/>
</dbReference>
<dbReference type="InterPro" id="IPR049539">
    <property type="entry name" value="SPL"/>
</dbReference>
<dbReference type="Gene3D" id="3.40.50.12110">
    <property type="match status" value="1"/>
</dbReference>
<evidence type="ECO:0000313" key="2">
    <source>
        <dbReference type="EMBL" id="MBB2986523.1"/>
    </source>
</evidence>
<evidence type="ECO:0000313" key="3">
    <source>
        <dbReference type="EMBL" id="RKT79274.1"/>
    </source>
</evidence>
<evidence type="ECO:0000256" key="1">
    <source>
        <dbReference type="SAM" id="MobiDB-lite"/>
    </source>
</evidence>
<keyword evidence="3" id="KW-0456">Lyase</keyword>
<evidence type="ECO:0000313" key="4">
    <source>
        <dbReference type="Proteomes" id="UP000278440"/>
    </source>
</evidence>
<dbReference type="Gene3D" id="3.80.30.30">
    <property type="match status" value="1"/>
</dbReference>
<dbReference type="FunFam" id="3.40.50.12110:FF:000002">
    <property type="entry name" value="Spore photoproduct lyase"/>
    <property type="match status" value="1"/>
</dbReference>
<reference evidence="2 5" key="2">
    <citation type="submission" date="2020-08" db="EMBL/GenBank/DDBJ databases">
        <title>Genomic Encyclopedia of Type Strains, Phase IV (KMG-V): Genome sequencing to study the core and pangenomes of soil and plant-associated prokaryotes.</title>
        <authorList>
            <person name="Whitman W."/>
        </authorList>
    </citation>
    <scope>NUCLEOTIDE SEQUENCE [LARGE SCALE GENOMIC DNA]</scope>
    <source>
        <strain evidence="2 5">B3ACCR2</strain>
    </source>
</reference>
<dbReference type="Proteomes" id="UP000590811">
    <property type="component" value="Unassembled WGS sequence"/>
</dbReference>
<dbReference type="InterPro" id="IPR023805">
    <property type="entry name" value="Uncharacterised_Spl-rel"/>
</dbReference>
<sequence length="384" mass="42820">MTDQPMLALPMPGTHGADPTHGTHRDARRDEAARRMLDVTRIYAEPAAAASPRGRQVIARWPDADVVEVASHWQIPQVHGDEANVARWVRIKREALVLGEKKTLTVRPNGRSADFIAPSSANGCAMACAYCYVPRRKGYSNPITTFTNIERITAAIRRHVDRQGPKAEPNQCDERAWVYDIGENSDCSVDALVSDNVLDLVTLFAGLSGAKASFATKFVNRDLLDWDPKGGTRVRLSLMPAATARTLDIRTSPMADRLAVLDDLVEAGYEVHVNLSPVVVHDGWLEAWAELLGQLGDATSGRTKAQLACEVIFLTHNEQLHEVNLGWHPQAEQMLWRPDLQEEKRSENGAVNVRYRWQQKQRHLADLSALLAARAPWCRVRYAF</sequence>
<dbReference type="GO" id="GO:0051539">
    <property type="term" value="F:4 iron, 4 sulfur cluster binding"/>
    <property type="evidence" value="ECO:0007669"/>
    <property type="project" value="TreeGrafter"/>
</dbReference>
<dbReference type="PANTHER" id="PTHR37822:SF2">
    <property type="entry name" value="SPORE PHOTOPRODUCT LYASE"/>
    <property type="match status" value="1"/>
</dbReference>
<comment type="caution">
    <text evidence="3">The sequence shown here is derived from an EMBL/GenBank/DDBJ whole genome shotgun (WGS) entry which is preliminary data.</text>
</comment>
<gene>
    <name evidence="3" type="ORF">DFJ68_2741</name>
    <name evidence="2" type="ORF">FHW14_001677</name>
</gene>
<dbReference type="AlphaFoldDB" id="A0A495Y215"/>
<feature type="region of interest" description="Disordered" evidence="1">
    <location>
        <begin position="1"/>
        <end position="28"/>
    </location>
</feature>
<proteinExistence type="predicted"/>
<dbReference type="GO" id="GO:1904047">
    <property type="term" value="F:S-adenosyl-L-methionine binding"/>
    <property type="evidence" value="ECO:0007669"/>
    <property type="project" value="TreeGrafter"/>
</dbReference>
<dbReference type="EMBL" id="RBXT01000001">
    <property type="protein sequence ID" value="RKT79274.1"/>
    <property type="molecule type" value="Genomic_DNA"/>
</dbReference>
<accession>A0A495Y215</accession>
<dbReference type="PANTHER" id="PTHR37822">
    <property type="entry name" value="SPORE PHOTOPRODUCT LYASE-RELATED"/>
    <property type="match status" value="1"/>
</dbReference>
<dbReference type="RefSeq" id="WP_211333365.1">
    <property type="nucleotide sequence ID" value="NZ_JACHVT010000003.1"/>
</dbReference>
<organism evidence="3 4">
    <name type="scientific">Terracoccus luteus</name>
    <dbReference type="NCBI Taxonomy" id="53356"/>
    <lineage>
        <taxon>Bacteria</taxon>
        <taxon>Bacillati</taxon>
        <taxon>Actinomycetota</taxon>
        <taxon>Actinomycetes</taxon>
        <taxon>Micrococcales</taxon>
        <taxon>Intrasporangiaceae</taxon>
        <taxon>Terracoccus</taxon>
    </lineage>
</organism>
<dbReference type="Proteomes" id="UP000278440">
    <property type="component" value="Unassembled WGS sequence"/>
</dbReference>
<protein>
    <submittedName>
        <fullName evidence="3">Spore photoproduct lyase family protein</fullName>
    </submittedName>
</protein>
<dbReference type="NCBIfam" id="TIGR03886">
    <property type="entry name" value="lyase_spl_fam"/>
    <property type="match status" value="1"/>
</dbReference>
<keyword evidence="4" id="KW-1185">Reference proteome</keyword>
<dbReference type="GO" id="GO:0042601">
    <property type="term" value="C:endospore-forming forespore"/>
    <property type="evidence" value="ECO:0007669"/>
    <property type="project" value="TreeGrafter"/>
</dbReference>
<dbReference type="EMBL" id="JACHVT010000003">
    <property type="protein sequence ID" value="MBB2986523.1"/>
    <property type="molecule type" value="Genomic_DNA"/>
</dbReference>
<name>A0A495Y215_9MICO</name>